<evidence type="ECO:0000313" key="2">
    <source>
        <dbReference type="Proteomes" id="UP001732700"/>
    </source>
</evidence>
<accession>A0ACD5Y5T5</accession>
<evidence type="ECO:0000313" key="1">
    <source>
        <dbReference type="EnsemblPlants" id="AVESA.00010b.r2.5CG0892190.1.CDS.1"/>
    </source>
</evidence>
<protein>
    <submittedName>
        <fullName evidence="1">Uncharacterized protein</fullName>
    </submittedName>
</protein>
<dbReference type="EnsemblPlants" id="AVESA.00010b.r2.5CG0892190.1">
    <property type="protein sequence ID" value="AVESA.00010b.r2.5CG0892190.1.CDS.1"/>
    <property type="gene ID" value="AVESA.00010b.r2.5CG0892190"/>
</dbReference>
<dbReference type="Proteomes" id="UP001732700">
    <property type="component" value="Chromosome 5C"/>
</dbReference>
<proteinExistence type="predicted"/>
<sequence>MAAGNKRKHLLIVMKDQKPDYFVYSISIKHLFQSSGPSRGAMEMRSLPSAVGQVHKPLSSPERIDFALAGDGATLAGVGSLKRTVTYDTRSGASSAGPELQHLKTGGTYVVPLGGRLYALNRRLTGSDEGKPCGEDLLPADGAWRGLPDPPPDFRYMNQFQIKCQLTAYFTAGARIWVSAEERGTYSFHTVRRSWRKEGDWELPFCHRALLVPELDNLCFGLCPKRRHLLAVDVQQSPPVVRYSWENTYPRWVHENGNLCGLMPECSLVYLGDGNFCIAWTVLMDTADGGRQNFIHLMAVQIIKTSTLSGMKQLRIVKRRVCCYKMPSHGLMAYVF</sequence>
<organism evidence="1 2">
    <name type="scientific">Avena sativa</name>
    <name type="common">Oat</name>
    <dbReference type="NCBI Taxonomy" id="4498"/>
    <lineage>
        <taxon>Eukaryota</taxon>
        <taxon>Viridiplantae</taxon>
        <taxon>Streptophyta</taxon>
        <taxon>Embryophyta</taxon>
        <taxon>Tracheophyta</taxon>
        <taxon>Spermatophyta</taxon>
        <taxon>Magnoliopsida</taxon>
        <taxon>Liliopsida</taxon>
        <taxon>Poales</taxon>
        <taxon>Poaceae</taxon>
        <taxon>BOP clade</taxon>
        <taxon>Pooideae</taxon>
        <taxon>Poodae</taxon>
        <taxon>Poeae</taxon>
        <taxon>Poeae Chloroplast Group 1 (Aveneae type)</taxon>
        <taxon>Aveninae</taxon>
        <taxon>Avena</taxon>
    </lineage>
</organism>
<reference evidence="1" key="2">
    <citation type="submission" date="2025-09" db="UniProtKB">
        <authorList>
            <consortium name="EnsemblPlants"/>
        </authorList>
    </citation>
    <scope>IDENTIFICATION</scope>
</reference>
<reference evidence="1" key="1">
    <citation type="submission" date="2021-05" db="EMBL/GenBank/DDBJ databases">
        <authorList>
            <person name="Scholz U."/>
            <person name="Mascher M."/>
            <person name="Fiebig A."/>
        </authorList>
    </citation>
    <scope>NUCLEOTIDE SEQUENCE [LARGE SCALE GENOMIC DNA]</scope>
</reference>
<name>A0ACD5Y5T5_AVESA</name>
<keyword evidence="2" id="KW-1185">Reference proteome</keyword>